<keyword evidence="4" id="KW-0472">Membrane</keyword>
<keyword evidence="3" id="KW-0012">Acyltransferase</keyword>
<dbReference type="CDD" id="cd07990">
    <property type="entry name" value="LPLAT_LCLAT1-like"/>
    <property type="match status" value="1"/>
</dbReference>
<sequence length="371" mass="44243">MKIIVGVLYCYLWYSSILAGYLSLYCFIIPLLFVSNRLYRYCTDLIFTFWQAYPTVLLHILCECDIHVTGNHIESNEMSILIMNHRTRTDWNFLWPALYHSTRGINSYRYSTKFLLKDAVKYFPGPGWVMQLTSSIFIKRSWSHDRDILENFCRYIKMLSYKCSILIFPEGTDFTKNTKRKSDNYAEKNNLPIYHHILHPRTTGFAFLAGKLLNDKCLDAIYDLTLVYPDIIPQTEKLLIQGHFPKRVRVHIVRYSTSMLPKSEDGLKKFLEDKWNEKEKSLEDYLARGYFTDEPRLTKRRNYELYFALVFWTVIPYITFYLLIYNSIFRYMCISHTVFLIVVSFCTPGFQYFEILVYDFKKLFLGPKLIF</sequence>
<keyword evidence="4" id="KW-1133">Transmembrane helix</keyword>
<dbReference type="Pfam" id="PF16076">
    <property type="entry name" value="Acyltransf_C"/>
    <property type="match status" value="1"/>
</dbReference>
<dbReference type="PANTHER" id="PTHR10983">
    <property type="entry name" value="1-ACYLGLYCEROL-3-PHOSPHATE ACYLTRANSFERASE-RELATED"/>
    <property type="match status" value="1"/>
</dbReference>
<feature type="domain" description="Phospholipid/glycerol acyltransferase" evidence="5">
    <location>
        <begin position="79"/>
        <end position="206"/>
    </location>
</feature>
<evidence type="ECO:0000256" key="3">
    <source>
        <dbReference type="ARBA" id="ARBA00023315"/>
    </source>
</evidence>
<protein>
    <recommendedName>
        <fullName evidence="5">Phospholipid/glycerol acyltransferase domain-containing protein</fullName>
    </recommendedName>
</protein>
<dbReference type="GO" id="GO:0016746">
    <property type="term" value="F:acyltransferase activity"/>
    <property type="evidence" value="ECO:0007669"/>
    <property type="project" value="UniProtKB-KW"/>
</dbReference>
<feature type="transmembrane region" description="Helical" evidence="4">
    <location>
        <begin position="337"/>
        <end position="358"/>
    </location>
</feature>
<dbReference type="AlphaFoldDB" id="A0AAW1V2I9"/>
<keyword evidence="4" id="KW-0812">Transmembrane</keyword>
<comment type="similarity">
    <text evidence="1">Belongs to the 1-acyl-sn-glycerol-3-phosphate acyltransferase family.</text>
</comment>
<dbReference type="InterPro" id="IPR002123">
    <property type="entry name" value="Plipid/glycerol_acylTrfase"/>
</dbReference>
<accession>A0AAW1V2I9</accession>
<evidence type="ECO:0000256" key="2">
    <source>
        <dbReference type="ARBA" id="ARBA00022679"/>
    </source>
</evidence>
<dbReference type="InterPro" id="IPR032098">
    <property type="entry name" value="Acyltransf_C"/>
</dbReference>
<evidence type="ECO:0000313" key="7">
    <source>
        <dbReference type="Proteomes" id="UP001431783"/>
    </source>
</evidence>
<gene>
    <name evidence="6" type="ORF">WA026_019941</name>
</gene>
<dbReference type="PANTHER" id="PTHR10983:SF16">
    <property type="entry name" value="LYSOCARDIOLIPIN ACYLTRANSFERASE 1"/>
    <property type="match status" value="1"/>
</dbReference>
<keyword evidence="2" id="KW-0808">Transferase</keyword>
<evidence type="ECO:0000259" key="5">
    <source>
        <dbReference type="SMART" id="SM00563"/>
    </source>
</evidence>
<dbReference type="SMART" id="SM00563">
    <property type="entry name" value="PlsC"/>
    <property type="match status" value="1"/>
</dbReference>
<dbReference type="Proteomes" id="UP001431783">
    <property type="component" value="Unassembled WGS sequence"/>
</dbReference>
<comment type="caution">
    <text evidence="6">The sequence shown here is derived from an EMBL/GenBank/DDBJ whole genome shotgun (WGS) entry which is preliminary data.</text>
</comment>
<dbReference type="GO" id="GO:0005783">
    <property type="term" value="C:endoplasmic reticulum"/>
    <property type="evidence" value="ECO:0007669"/>
    <property type="project" value="TreeGrafter"/>
</dbReference>
<dbReference type="EMBL" id="JARQZJ010000104">
    <property type="protein sequence ID" value="KAK9887013.1"/>
    <property type="molecule type" value="Genomic_DNA"/>
</dbReference>
<evidence type="ECO:0000256" key="1">
    <source>
        <dbReference type="ARBA" id="ARBA00008655"/>
    </source>
</evidence>
<keyword evidence="7" id="KW-1185">Reference proteome</keyword>
<evidence type="ECO:0000256" key="4">
    <source>
        <dbReference type="SAM" id="Phobius"/>
    </source>
</evidence>
<organism evidence="6 7">
    <name type="scientific">Henosepilachna vigintioctopunctata</name>
    <dbReference type="NCBI Taxonomy" id="420089"/>
    <lineage>
        <taxon>Eukaryota</taxon>
        <taxon>Metazoa</taxon>
        <taxon>Ecdysozoa</taxon>
        <taxon>Arthropoda</taxon>
        <taxon>Hexapoda</taxon>
        <taxon>Insecta</taxon>
        <taxon>Pterygota</taxon>
        <taxon>Neoptera</taxon>
        <taxon>Endopterygota</taxon>
        <taxon>Coleoptera</taxon>
        <taxon>Polyphaga</taxon>
        <taxon>Cucujiformia</taxon>
        <taxon>Coccinelloidea</taxon>
        <taxon>Coccinellidae</taxon>
        <taxon>Epilachninae</taxon>
        <taxon>Epilachnini</taxon>
        <taxon>Henosepilachna</taxon>
    </lineage>
</organism>
<dbReference type="GO" id="GO:0036149">
    <property type="term" value="P:phosphatidylinositol acyl-chain remodeling"/>
    <property type="evidence" value="ECO:0007669"/>
    <property type="project" value="TreeGrafter"/>
</dbReference>
<dbReference type="Pfam" id="PF01553">
    <property type="entry name" value="Acyltransferase"/>
    <property type="match status" value="1"/>
</dbReference>
<reference evidence="6 7" key="1">
    <citation type="submission" date="2023-03" db="EMBL/GenBank/DDBJ databases">
        <title>Genome insight into feeding habits of ladybird beetles.</title>
        <authorList>
            <person name="Li H.-S."/>
            <person name="Huang Y.-H."/>
            <person name="Pang H."/>
        </authorList>
    </citation>
    <scope>NUCLEOTIDE SEQUENCE [LARGE SCALE GENOMIC DNA]</scope>
    <source>
        <strain evidence="6">SYSU_2023b</strain>
        <tissue evidence="6">Whole body</tissue>
    </source>
</reference>
<evidence type="ECO:0000313" key="6">
    <source>
        <dbReference type="EMBL" id="KAK9887013.1"/>
    </source>
</evidence>
<feature type="transmembrane region" description="Helical" evidence="4">
    <location>
        <begin position="12"/>
        <end position="34"/>
    </location>
</feature>
<dbReference type="SUPFAM" id="SSF69593">
    <property type="entry name" value="Glycerol-3-phosphate (1)-acyltransferase"/>
    <property type="match status" value="1"/>
</dbReference>
<proteinExistence type="inferred from homology"/>
<feature type="transmembrane region" description="Helical" evidence="4">
    <location>
        <begin position="305"/>
        <end position="325"/>
    </location>
</feature>
<name>A0AAW1V2I9_9CUCU</name>